<dbReference type="GO" id="GO:0009306">
    <property type="term" value="P:protein secretion"/>
    <property type="evidence" value="ECO:0007669"/>
    <property type="project" value="InterPro"/>
</dbReference>
<feature type="region of interest" description="Disordered" evidence="2">
    <location>
        <begin position="462"/>
        <end position="523"/>
    </location>
</feature>
<dbReference type="PANTHER" id="PTHR30332:SF17">
    <property type="entry name" value="TYPE IV PILIATION SYSTEM PROTEIN DR_0774-RELATED"/>
    <property type="match status" value="1"/>
</dbReference>
<sequence length="523" mass="53737">MRISMMPIGWPLAAALAAASAAPSAPAAAQRTTVAPAGVVQVNIGRGRLVTLARPMSDLFVADDSIADVQVRSPTQLYIFGKKTGETTISATTKSGAVVYGSTVRVGNNLDSISQMLGLAMPEAHVVATPMNGLVLLTGTVAAPEDAAEAERLVQAYVGDATKVLSRLKTATPLQVNLQVRIAEVSRQFVKNIGVNVQSFDGTGGFKFGLGQGRGAGTQYAPKSGPATNSGLFTGGTQASTGSSLLTQVANGTTFGLAGKLLGLDLLGAIDLGETTGQVTTLANPNLTALSGETGTFLAGGEIPIPLSQGLGAVSVEFKQYGVGLAYTPTVLSDGRISLRVRPEVSQLDYSNAVTLNGTRVPGLTTRRTETTVELGSGQSMMISGLLSNSNNNSFQKTPGLANLPIIGALFRSNGFQRNETELVVIITPYLVKPVNNARDIALPTDGARAPSDIDRVLLGTLSGRGGGPRPVPTVAPSPYATPSVGAVAPVLPAPQPDLRRDKADARSTKSTKGIVPAPGFSN</sequence>
<evidence type="ECO:0000256" key="1">
    <source>
        <dbReference type="RuleBase" id="RU004003"/>
    </source>
</evidence>
<feature type="chain" id="PRO_5022659836" evidence="3">
    <location>
        <begin position="28"/>
        <end position="523"/>
    </location>
</feature>
<dbReference type="InterPro" id="IPR032789">
    <property type="entry name" value="T2SS-T3SS_pil_N"/>
</dbReference>
<dbReference type="Proteomes" id="UP000321250">
    <property type="component" value="Unassembled WGS sequence"/>
</dbReference>
<keyword evidence="3" id="KW-0732">Signal</keyword>
<organism evidence="6 7">
    <name type="scientific">Sphingomonas ginsenosidivorax</name>
    <dbReference type="NCBI Taxonomy" id="862135"/>
    <lineage>
        <taxon>Bacteria</taxon>
        <taxon>Pseudomonadati</taxon>
        <taxon>Pseudomonadota</taxon>
        <taxon>Alphaproteobacteria</taxon>
        <taxon>Sphingomonadales</taxon>
        <taxon>Sphingomonadaceae</taxon>
        <taxon>Sphingomonas</taxon>
    </lineage>
</organism>
<evidence type="ECO:0000313" key="6">
    <source>
        <dbReference type="EMBL" id="TXC69839.1"/>
    </source>
</evidence>
<dbReference type="OrthoDB" id="9775455at2"/>
<feature type="signal peptide" evidence="3">
    <location>
        <begin position="1"/>
        <end position="27"/>
    </location>
</feature>
<evidence type="ECO:0000259" key="4">
    <source>
        <dbReference type="Pfam" id="PF00263"/>
    </source>
</evidence>
<accession>A0A5C6UAM9</accession>
<dbReference type="RefSeq" id="WP_147079478.1">
    <property type="nucleotide sequence ID" value="NZ_VOQR01000001.1"/>
</dbReference>
<reference evidence="6 7" key="1">
    <citation type="journal article" date="2013" name="Antonie Van Leeuwenhoek">
        <title>Sphingomonas ginsenosidivorax sp. nov., with the ability to transform ginsenosides.</title>
        <authorList>
            <person name="Jin X.F."/>
            <person name="Kim J.K."/>
            <person name="Liu Q.M."/>
            <person name="Kang M.S."/>
            <person name="He D."/>
            <person name="Jin F.X."/>
            <person name="Kim S.C."/>
            <person name="Im W.T."/>
        </authorList>
    </citation>
    <scope>NUCLEOTIDE SEQUENCE [LARGE SCALE GENOMIC DNA]</scope>
    <source>
        <strain evidence="6 7">KHI67</strain>
    </source>
</reference>
<feature type="domain" description="Pilus formation protein N-terminal" evidence="5">
    <location>
        <begin position="37"/>
        <end position="106"/>
    </location>
</feature>
<name>A0A5C6UAM9_9SPHN</name>
<keyword evidence="7" id="KW-1185">Reference proteome</keyword>
<dbReference type="AlphaFoldDB" id="A0A5C6UAM9"/>
<feature type="domain" description="Type II/III secretion system secretin-like" evidence="4">
    <location>
        <begin position="274"/>
        <end position="433"/>
    </location>
</feature>
<dbReference type="GO" id="GO:0015627">
    <property type="term" value="C:type II protein secretion system complex"/>
    <property type="evidence" value="ECO:0007669"/>
    <property type="project" value="TreeGrafter"/>
</dbReference>
<dbReference type="PRINTS" id="PR00811">
    <property type="entry name" value="BCTERIALGSPD"/>
</dbReference>
<dbReference type="EMBL" id="VOQR01000001">
    <property type="protein sequence ID" value="TXC69839.1"/>
    <property type="molecule type" value="Genomic_DNA"/>
</dbReference>
<dbReference type="InterPro" id="IPR004846">
    <property type="entry name" value="T2SS/T3SS_dom"/>
</dbReference>
<dbReference type="InterPro" id="IPR050810">
    <property type="entry name" value="Bact_Secretion_Sys_Channel"/>
</dbReference>
<protein>
    <submittedName>
        <fullName evidence="6">Type II and III secretion system protein family protein</fullName>
    </submittedName>
</protein>
<dbReference type="Pfam" id="PF00263">
    <property type="entry name" value="Secretin"/>
    <property type="match status" value="1"/>
</dbReference>
<feature type="compositionally biased region" description="Basic and acidic residues" evidence="2">
    <location>
        <begin position="498"/>
        <end position="508"/>
    </location>
</feature>
<dbReference type="Pfam" id="PF13629">
    <property type="entry name" value="T2SS-T3SS_pil_N"/>
    <property type="match status" value="1"/>
</dbReference>
<dbReference type="InterPro" id="IPR001775">
    <property type="entry name" value="GspD/PilQ"/>
</dbReference>
<gene>
    <name evidence="6" type="ORF">FSB78_01855</name>
</gene>
<evidence type="ECO:0000256" key="3">
    <source>
        <dbReference type="SAM" id="SignalP"/>
    </source>
</evidence>
<evidence type="ECO:0000313" key="7">
    <source>
        <dbReference type="Proteomes" id="UP000321250"/>
    </source>
</evidence>
<comment type="similarity">
    <text evidence="1">Belongs to the bacterial secretin family.</text>
</comment>
<dbReference type="PANTHER" id="PTHR30332">
    <property type="entry name" value="PROBABLE GENERAL SECRETION PATHWAY PROTEIN D"/>
    <property type="match status" value="1"/>
</dbReference>
<comment type="caution">
    <text evidence="6">The sequence shown here is derived from an EMBL/GenBank/DDBJ whole genome shotgun (WGS) entry which is preliminary data.</text>
</comment>
<evidence type="ECO:0000256" key="2">
    <source>
        <dbReference type="SAM" id="MobiDB-lite"/>
    </source>
</evidence>
<evidence type="ECO:0000259" key="5">
    <source>
        <dbReference type="Pfam" id="PF13629"/>
    </source>
</evidence>
<proteinExistence type="inferred from homology"/>